<dbReference type="Gene3D" id="2.40.170.20">
    <property type="entry name" value="TonB-dependent receptor, beta-barrel domain"/>
    <property type="match status" value="1"/>
</dbReference>
<keyword evidence="2 7" id="KW-0813">Transport</keyword>
<evidence type="ECO:0000256" key="7">
    <source>
        <dbReference type="PROSITE-ProRule" id="PRU01360"/>
    </source>
</evidence>
<dbReference type="SUPFAM" id="SSF49464">
    <property type="entry name" value="Carboxypeptidase regulatory domain-like"/>
    <property type="match status" value="1"/>
</dbReference>
<dbReference type="EMBL" id="SLWK01000001">
    <property type="protein sequence ID" value="TCO10800.1"/>
    <property type="molecule type" value="Genomic_DNA"/>
</dbReference>
<dbReference type="RefSeq" id="WP_132431589.1">
    <property type="nucleotide sequence ID" value="NZ_SLWK01000001.1"/>
</dbReference>
<dbReference type="Gene3D" id="2.170.130.10">
    <property type="entry name" value="TonB-dependent receptor, plug domain"/>
    <property type="match status" value="1"/>
</dbReference>
<dbReference type="PROSITE" id="PS52016">
    <property type="entry name" value="TONB_DEPENDENT_REC_3"/>
    <property type="match status" value="1"/>
</dbReference>
<evidence type="ECO:0000259" key="9">
    <source>
        <dbReference type="Pfam" id="PF07715"/>
    </source>
</evidence>
<comment type="subcellular location">
    <subcellularLocation>
        <location evidence="1 7">Cell outer membrane</location>
        <topology evidence="1 7">Multi-pass membrane protein</topology>
    </subcellularLocation>
</comment>
<name>A0A4R2GNX5_9BACT</name>
<dbReference type="InterPro" id="IPR023997">
    <property type="entry name" value="TonB-dep_OMP_SusC/RagA_CS"/>
</dbReference>
<reference evidence="10 11" key="1">
    <citation type="submission" date="2019-03" db="EMBL/GenBank/DDBJ databases">
        <title>Genomic Encyclopedia of Type Strains, Phase IV (KMG-IV): sequencing the most valuable type-strain genomes for metagenomic binning, comparative biology and taxonomic classification.</title>
        <authorList>
            <person name="Goeker M."/>
        </authorList>
    </citation>
    <scope>NUCLEOTIDE SEQUENCE [LARGE SCALE GENOMIC DNA]</scope>
    <source>
        <strain evidence="10 11">DSM 24179</strain>
    </source>
</reference>
<evidence type="ECO:0000256" key="2">
    <source>
        <dbReference type="ARBA" id="ARBA00022448"/>
    </source>
</evidence>
<sequence length="1088" mass="120343">MTKNLRLLFFLCLLSGHLMVFGQTRTVTGTVTDNTNDPLPGVSIIAEGTTIGTVTDIDGNYQIALQSDQNTLVFSFIGYDTRFEEVAGRSVINVVLEPADVMLDEFVMVGYGGMRKSDISGASVSVGSDQIRQSISANLDQALQGRAAGVTAMVTSGQPGASVSVRIRGQGTLNASAAEPLYVIDGVPVQNVSQGGHSVGLGDRLGNAPVSTFGGGLSSINPADIVSMEILKDASATAIYGSRGANGVVLITTRRGQTGEARFDYEFNYGIQHQAKHIDVMNLREFAEYSNSIAAETAGRDPRVELLDPTLLGRGTDWQDAVFRTAPMQSHQISASGGTESARYYVSGSYFTQEGTVIGSDYERFTGRVNLDADLKRWWTIGTNISLSRSEDNLGLNNSEEGIINIALRSSPDVPIYNVDGTWSGDEREGSPGSVNPIAKALDEEIRLKRTNLLANVYSDITITDGLVWRSEVALDLGYTNAYTFQPTYRYGNVENISNSSRWQFNQNTFWELKNYVTYNRSFDLHNATMMAGQEVSEWKYEFLSGSSTGLPSNEVRSPQLGQSSSMNVGSGFGSGAMASFFSRANYNYDNRYYATYTFRYDGSSNFGPENRWAPFHATSVMWRVSNEAFWDGMSHIVSNFRIRGGWGQTGNSSIGGYRWGASITSMPTGLGTGYRQTNIANPFVQWEKQEQYNLGFDVGFINNRIDLVLELYQKTSTDMLMELQLPSYMGTRGNASSRLNPPMGNFGEIENKGIEITLNTRPVVGRFQWDSNVTFTMNKNKLLGLGDSPSAHIEGYGQWTDVVSLTTIGQSLYGFYGYQVAGIYTSKEDILNSPRPEAFPGVNEETGELLWNRQNTVWVGDIKFKDISGPDGKPDGVIDQYDRTFLGSPWPKFTFGFANTFSYRNFDLSVFLHGTYGNKILNYVGRSLTGMNTMWNNQLATMVDRTTLRPINPDQVYLDASGNPYENWFNDIDNVQIDRLGKDNTPRAITGDPNNNRRISDRYIEDGSYIRIQNITLGYNIPAHVSNRWGLSNVRVYTNLQNMWTFTKYSGFDPEIGASQTSSNVYGLDNGRYPSPRIYSFGVNVSF</sequence>
<accession>A0A4R2GNX5</accession>
<dbReference type="Gene3D" id="2.60.40.1120">
    <property type="entry name" value="Carboxypeptidase-like, regulatory domain"/>
    <property type="match status" value="1"/>
</dbReference>
<keyword evidence="11" id="KW-1185">Reference proteome</keyword>
<dbReference type="NCBIfam" id="TIGR04057">
    <property type="entry name" value="SusC_RagA_signa"/>
    <property type="match status" value="1"/>
</dbReference>
<dbReference type="OrthoDB" id="9768177at2"/>
<dbReference type="InterPro" id="IPR037066">
    <property type="entry name" value="Plug_dom_sf"/>
</dbReference>
<keyword evidence="8" id="KW-0732">Signal</keyword>
<keyword evidence="6 7" id="KW-0998">Cell outer membrane</keyword>
<evidence type="ECO:0000256" key="4">
    <source>
        <dbReference type="ARBA" id="ARBA00022692"/>
    </source>
</evidence>
<dbReference type="InterPro" id="IPR008969">
    <property type="entry name" value="CarboxyPept-like_regulatory"/>
</dbReference>
<evidence type="ECO:0000256" key="1">
    <source>
        <dbReference type="ARBA" id="ARBA00004571"/>
    </source>
</evidence>
<feature type="domain" description="TonB-dependent receptor plug" evidence="9">
    <location>
        <begin position="116"/>
        <end position="248"/>
    </location>
</feature>
<evidence type="ECO:0000256" key="8">
    <source>
        <dbReference type="SAM" id="SignalP"/>
    </source>
</evidence>
<comment type="similarity">
    <text evidence="7">Belongs to the TonB-dependent receptor family.</text>
</comment>
<evidence type="ECO:0000256" key="5">
    <source>
        <dbReference type="ARBA" id="ARBA00023136"/>
    </source>
</evidence>
<evidence type="ECO:0000256" key="3">
    <source>
        <dbReference type="ARBA" id="ARBA00022452"/>
    </source>
</evidence>
<evidence type="ECO:0000313" key="11">
    <source>
        <dbReference type="Proteomes" id="UP000295221"/>
    </source>
</evidence>
<dbReference type="AlphaFoldDB" id="A0A4R2GNX5"/>
<dbReference type="Pfam" id="PF13715">
    <property type="entry name" value="CarbopepD_reg_2"/>
    <property type="match status" value="1"/>
</dbReference>
<feature type="signal peptide" evidence="8">
    <location>
        <begin position="1"/>
        <end position="22"/>
    </location>
</feature>
<dbReference type="InterPro" id="IPR036942">
    <property type="entry name" value="Beta-barrel_TonB_sf"/>
</dbReference>
<dbReference type="Pfam" id="PF07715">
    <property type="entry name" value="Plug"/>
    <property type="match status" value="1"/>
</dbReference>
<evidence type="ECO:0000256" key="6">
    <source>
        <dbReference type="ARBA" id="ARBA00023237"/>
    </source>
</evidence>
<keyword evidence="4 7" id="KW-0812">Transmembrane</keyword>
<gene>
    <name evidence="10" type="ORF">EV194_101432</name>
</gene>
<dbReference type="SUPFAM" id="SSF56935">
    <property type="entry name" value="Porins"/>
    <property type="match status" value="1"/>
</dbReference>
<organism evidence="10 11">
    <name type="scientific">Natronoflexus pectinivorans</name>
    <dbReference type="NCBI Taxonomy" id="682526"/>
    <lineage>
        <taxon>Bacteria</taxon>
        <taxon>Pseudomonadati</taxon>
        <taxon>Bacteroidota</taxon>
        <taxon>Bacteroidia</taxon>
        <taxon>Marinilabiliales</taxon>
        <taxon>Marinilabiliaceae</taxon>
        <taxon>Natronoflexus</taxon>
    </lineage>
</organism>
<comment type="caution">
    <text evidence="10">The sequence shown here is derived from an EMBL/GenBank/DDBJ whole genome shotgun (WGS) entry which is preliminary data.</text>
</comment>
<keyword evidence="3 7" id="KW-1134">Transmembrane beta strand</keyword>
<dbReference type="InterPro" id="IPR039426">
    <property type="entry name" value="TonB-dep_rcpt-like"/>
</dbReference>
<proteinExistence type="inferred from homology"/>
<dbReference type="GO" id="GO:0009279">
    <property type="term" value="C:cell outer membrane"/>
    <property type="evidence" value="ECO:0007669"/>
    <property type="project" value="UniProtKB-SubCell"/>
</dbReference>
<evidence type="ECO:0000313" key="10">
    <source>
        <dbReference type="EMBL" id="TCO10800.1"/>
    </source>
</evidence>
<dbReference type="InterPro" id="IPR012910">
    <property type="entry name" value="Plug_dom"/>
</dbReference>
<dbReference type="InterPro" id="IPR023996">
    <property type="entry name" value="TonB-dep_OMP_SusC/RagA"/>
</dbReference>
<dbReference type="Proteomes" id="UP000295221">
    <property type="component" value="Unassembled WGS sequence"/>
</dbReference>
<protein>
    <submittedName>
        <fullName evidence="10">TonB-linked SusC/RagA family outer membrane protein</fullName>
    </submittedName>
</protein>
<dbReference type="NCBIfam" id="TIGR04056">
    <property type="entry name" value="OMP_RagA_SusC"/>
    <property type="match status" value="1"/>
</dbReference>
<keyword evidence="5 7" id="KW-0472">Membrane</keyword>
<feature type="chain" id="PRO_5020293921" evidence="8">
    <location>
        <begin position="23"/>
        <end position="1088"/>
    </location>
</feature>